<name>A0A6N6NNH4_9ACTN</name>
<gene>
    <name evidence="1" type="ORF">F8C90_06695</name>
</gene>
<dbReference type="InterPro" id="IPR036514">
    <property type="entry name" value="SGNH_hydro_sf"/>
</dbReference>
<keyword evidence="2" id="KW-1185">Reference proteome</keyword>
<dbReference type="AlphaFoldDB" id="A0A6N6NNH4"/>
<keyword evidence="1" id="KW-0378">Hydrolase</keyword>
<comment type="caution">
    <text evidence="1">The sequence shown here is derived from an EMBL/GenBank/DDBJ whole genome shotgun (WGS) entry which is preliminary data.</text>
</comment>
<dbReference type="CDD" id="cd00229">
    <property type="entry name" value="SGNH_hydrolase"/>
    <property type="match status" value="1"/>
</dbReference>
<reference evidence="1 2" key="1">
    <citation type="submission" date="2019-09" db="EMBL/GenBank/DDBJ databases">
        <title>Whole genome shotgun sequencing (WGS) of Ellagibacter isourolithinifaciens DSM 104140(T) and Adlercreutzia muris DSM 29508(T).</title>
        <authorList>
            <person name="Stoll D.A."/>
            <person name="Danylec N."/>
            <person name="Huch M."/>
        </authorList>
    </citation>
    <scope>NUCLEOTIDE SEQUENCE [LARGE SCALE GENOMIC DNA]</scope>
    <source>
        <strain evidence="1 2">DSM 104140</strain>
    </source>
</reference>
<dbReference type="OrthoDB" id="9801375at2"/>
<organism evidence="1 2">
    <name type="scientific">Ellagibacter isourolithinifaciens</name>
    <dbReference type="NCBI Taxonomy" id="2137581"/>
    <lineage>
        <taxon>Bacteria</taxon>
        <taxon>Bacillati</taxon>
        <taxon>Actinomycetota</taxon>
        <taxon>Coriobacteriia</taxon>
        <taxon>Eggerthellales</taxon>
        <taxon>Eggerthellaceae</taxon>
        <taxon>Ellagibacter</taxon>
    </lineage>
</organism>
<sequence length="299" mass="32848">MKRLFSVYGDSISTYEGVTPDGWSIFYTGEQREATGVQTPADTWWMQVINHFDGELLANAAWSGCVCEGNVFPQGASERRIAALERDGKTPNDILIYIGINDYGWGSSYAQICGGSPNAPAELVASCPDKGKVAGLAPDDAVEKFASSYRSMLRTMREKWPNAHIWAATLLPGRVKGAEKSTSPRWFRGICVDEYNKAILDAAADEPNCTPVDAAALGFDYEAIDGTHPTNRGMKQLAAMYIRGMEAADEALPRTPYEGSELLTDDMRTVEFCTKPCVGCEYAKGTGNNWWHVCEKQLR</sequence>
<dbReference type="RefSeq" id="WP_158049751.1">
    <property type="nucleotide sequence ID" value="NZ_WAJR01000014.1"/>
</dbReference>
<dbReference type="EMBL" id="WAJR01000014">
    <property type="protein sequence ID" value="KAB1640334.1"/>
    <property type="molecule type" value="Genomic_DNA"/>
</dbReference>
<protein>
    <submittedName>
        <fullName evidence="1">SGNH/GDSL hydrolase family protein</fullName>
    </submittedName>
</protein>
<dbReference type="Proteomes" id="UP000468668">
    <property type="component" value="Unassembled WGS sequence"/>
</dbReference>
<dbReference type="InterPro" id="IPR032588">
    <property type="entry name" value="Lipase_GDSL_lke"/>
</dbReference>
<dbReference type="SUPFAM" id="SSF52266">
    <property type="entry name" value="SGNH hydrolase"/>
    <property type="match status" value="1"/>
</dbReference>
<accession>A0A6N6NNH4</accession>
<dbReference type="Gene3D" id="3.40.50.1110">
    <property type="entry name" value="SGNH hydrolase"/>
    <property type="match status" value="1"/>
</dbReference>
<dbReference type="GeneID" id="98658093"/>
<evidence type="ECO:0000313" key="2">
    <source>
        <dbReference type="Proteomes" id="UP000468668"/>
    </source>
</evidence>
<evidence type="ECO:0000313" key="1">
    <source>
        <dbReference type="EMBL" id="KAB1640334.1"/>
    </source>
</evidence>
<dbReference type="Pfam" id="PF16255">
    <property type="entry name" value="Lipase_GDSL_lke"/>
    <property type="match status" value="1"/>
</dbReference>
<dbReference type="GO" id="GO:0016787">
    <property type="term" value="F:hydrolase activity"/>
    <property type="evidence" value="ECO:0007669"/>
    <property type="project" value="UniProtKB-KW"/>
</dbReference>
<proteinExistence type="predicted"/>